<dbReference type="Proteomes" id="UP001156903">
    <property type="component" value="Unassembled WGS sequence"/>
</dbReference>
<dbReference type="InterPro" id="IPR000835">
    <property type="entry name" value="HTH_MarR-typ"/>
</dbReference>
<feature type="region of interest" description="Disordered" evidence="1">
    <location>
        <begin position="1"/>
        <end position="24"/>
    </location>
</feature>
<evidence type="ECO:0000313" key="4">
    <source>
        <dbReference type="Proteomes" id="UP001156903"/>
    </source>
</evidence>
<keyword evidence="4" id="KW-1185">Reference proteome</keyword>
<dbReference type="InterPro" id="IPR036388">
    <property type="entry name" value="WH-like_DNA-bd_sf"/>
</dbReference>
<dbReference type="PANTHER" id="PTHR33164:SF95">
    <property type="entry name" value="TRANSCRIPTIONAL REGULATOR"/>
    <property type="match status" value="1"/>
</dbReference>
<dbReference type="SUPFAM" id="SSF46785">
    <property type="entry name" value="Winged helix' DNA-binding domain"/>
    <property type="match status" value="1"/>
</dbReference>
<evidence type="ECO:0000259" key="2">
    <source>
        <dbReference type="PROSITE" id="PS50995"/>
    </source>
</evidence>
<dbReference type="InterPro" id="IPR036390">
    <property type="entry name" value="WH_DNA-bd_sf"/>
</dbReference>
<evidence type="ECO:0000313" key="3">
    <source>
        <dbReference type="EMBL" id="GLS14542.1"/>
    </source>
</evidence>
<dbReference type="PANTHER" id="PTHR33164">
    <property type="entry name" value="TRANSCRIPTIONAL REGULATOR, MARR FAMILY"/>
    <property type="match status" value="1"/>
</dbReference>
<feature type="domain" description="HTH marR-type" evidence="2">
    <location>
        <begin position="71"/>
        <end position="200"/>
    </location>
</feature>
<dbReference type="PROSITE" id="PS50995">
    <property type="entry name" value="HTH_MARR_2"/>
    <property type="match status" value="1"/>
</dbReference>
<evidence type="ECO:0000256" key="1">
    <source>
        <dbReference type="SAM" id="MobiDB-lite"/>
    </source>
</evidence>
<reference evidence="4" key="1">
    <citation type="journal article" date="2019" name="Int. J. Syst. Evol. Microbiol.">
        <title>The Global Catalogue of Microorganisms (GCM) 10K type strain sequencing project: providing services to taxonomists for standard genome sequencing and annotation.</title>
        <authorList>
            <consortium name="The Broad Institute Genomics Platform"/>
            <consortium name="The Broad Institute Genome Sequencing Center for Infectious Disease"/>
            <person name="Wu L."/>
            <person name="Ma J."/>
        </authorList>
    </citation>
    <scope>NUCLEOTIDE SEQUENCE [LARGE SCALE GENOMIC DNA]</scope>
    <source>
        <strain evidence="4">NBRC 109341</strain>
    </source>
</reference>
<comment type="caution">
    <text evidence="3">The sequence shown here is derived from an EMBL/GenBank/DDBJ whole genome shotgun (WGS) entry which is preliminary data.</text>
</comment>
<protein>
    <recommendedName>
        <fullName evidence="2">HTH marR-type domain-containing protein</fullName>
    </recommendedName>
</protein>
<dbReference type="InterPro" id="IPR039422">
    <property type="entry name" value="MarR/SlyA-like"/>
</dbReference>
<dbReference type="EMBL" id="BSPB01000013">
    <property type="protein sequence ID" value="GLS14542.1"/>
    <property type="molecule type" value="Genomic_DNA"/>
</dbReference>
<dbReference type="Pfam" id="PF01047">
    <property type="entry name" value="MarR"/>
    <property type="match status" value="1"/>
</dbReference>
<gene>
    <name evidence="3" type="ORF">GCM10007935_19730</name>
</gene>
<dbReference type="SMART" id="SM00347">
    <property type="entry name" value="HTH_MARR"/>
    <property type="match status" value="1"/>
</dbReference>
<sequence length="210" mass="23061">MNAVHTTTPDLAPRSPRQARQHRQRLMGALERAWRMQRGGAPAGLDNPWPMSLTPPAPISDAPPPGDLALQGEPGHLIRRAHQMAVSVFHDTHGRQVTPVQYAILRTLQEAPGIDQVTLADKVALDTSTTADIATRLEGKGWIVRELLPRRQRALHLTPEGEAVLAAMLPRVAPMYQQLLQPLTPAEQAEFLRLLRKFVHLGGTPPADQG</sequence>
<dbReference type="Gene3D" id="1.10.10.10">
    <property type="entry name" value="Winged helix-like DNA-binding domain superfamily/Winged helix DNA-binding domain"/>
    <property type="match status" value="1"/>
</dbReference>
<proteinExistence type="predicted"/>
<name>A0ABQ6C3S0_9BURK</name>
<accession>A0ABQ6C3S0</accession>
<organism evidence="3 4">
    <name type="scientific">Hydrogenophaga electricum</name>
    <dbReference type="NCBI Taxonomy" id="1230953"/>
    <lineage>
        <taxon>Bacteria</taxon>
        <taxon>Pseudomonadati</taxon>
        <taxon>Pseudomonadota</taxon>
        <taxon>Betaproteobacteria</taxon>
        <taxon>Burkholderiales</taxon>
        <taxon>Comamonadaceae</taxon>
        <taxon>Hydrogenophaga</taxon>
    </lineage>
</organism>